<evidence type="ECO:0000256" key="7">
    <source>
        <dbReference type="ARBA" id="ARBA00023163"/>
    </source>
</evidence>
<protein>
    <recommendedName>
        <fullName evidence="11">AP2/ERF domain-containing protein</fullName>
    </recommendedName>
</protein>
<evidence type="ECO:0000256" key="2">
    <source>
        <dbReference type="ARBA" id="ARBA00022745"/>
    </source>
</evidence>
<dbReference type="PRINTS" id="PR00367">
    <property type="entry name" value="ETHRSPELEMNT"/>
</dbReference>
<keyword evidence="13" id="KW-1185">Reference proteome</keyword>
<feature type="domain" description="AP2/ERF" evidence="11">
    <location>
        <begin position="97"/>
        <end position="154"/>
    </location>
</feature>
<organism evidence="12 13">
    <name type="scientific">Tagetes erecta</name>
    <name type="common">African marigold</name>
    <dbReference type="NCBI Taxonomy" id="13708"/>
    <lineage>
        <taxon>Eukaryota</taxon>
        <taxon>Viridiplantae</taxon>
        <taxon>Streptophyta</taxon>
        <taxon>Embryophyta</taxon>
        <taxon>Tracheophyta</taxon>
        <taxon>Spermatophyta</taxon>
        <taxon>Magnoliopsida</taxon>
        <taxon>eudicotyledons</taxon>
        <taxon>Gunneridae</taxon>
        <taxon>Pentapetalae</taxon>
        <taxon>asterids</taxon>
        <taxon>campanulids</taxon>
        <taxon>Asterales</taxon>
        <taxon>Asteraceae</taxon>
        <taxon>Asteroideae</taxon>
        <taxon>Heliantheae alliance</taxon>
        <taxon>Tageteae</taxon>
        <taxon>Tagetes</taxon>
    </lineage>
</organism>
<dbReference type="PROSITE" id="PS51032">
    <property type="entry name" value="AP2_ERF"/>
    <property type="match status" value="1"/>
</dbReference>
<feature type="compositionally biased region" description="Gly residues" evidence="10">
    <location>
        <begin position="16"/>
        <end position="26"/>
    </location>
</feature>
<dbReference type="PANTHER" id="PTHR31657">
    <property type="entry name" value="ETHYLENE-RESPONSIVE TRANSCRIPTION FACTOR ERF061"/>
    <property type="match status" value="1"/>
</dbReference>
<dbReference type="InterPro" id="IPR036955">
    <property type="entry name" value="AP2/ERF_dom_sf"/>
</dbReference>
<accession>A0AAD8K004</accession>
<keyword evidence="2" id="KW-0936">Ethylene signaling pathway</keyword>
<comment type="subcellular location">
    <subcellularLocation>
        <location evidence="1">Nucleus</location>
    </subcellularLocation>
</comment>
<comment type="caution">
    <text evidence="12">The sequence shown here is derived from an EMBL/GenBank/DDBJ whole genome shotgun (WGS) entry which is preliminary data.</text>
</comment>
<name>A0AAD8K004_TARER</name>
<keyword evidence="5" id="KW-0238">DNA-binding</keyword>
<evidence type="ECO:0000256" key="4">
    <source>
        <dbReference type="ARBA" id="ARBA00023015"/>
    </source>
</evidence>
<dbReference type="GO" id="GO:0006952">
    <property type="term" value="P:defense response"/>
    <property type="evidence" value="ECO:0007669"/>
    <property type="project" value="UniProtKB-KW"/>
</dbReference>
<evidence type="ECO:0000256" key="9">
    <source>
        <dbReference type="ARBA" id="ARBA00024343"/>
    </source>
</evidence>
<dbReference type="Gene3D" id="3.30.730.10">
    <property type="entry name" value="AP2/ERF domain"/>
    <property type="match status" value="1"/>
</dbReference>
<proteinExistence type="inferred from homology"/>
<dbReference type="Pfam" id="PF00847">
    <property type="entry name" value="AP2"/>
    <property type="match status" value="1"/>
</dbReference>
<keyword evidence="8" id="KW-0539">Nucleus</keyword>
<dbReference type="SMART" id="SM00380">
    <property type="entry name" value="AP2"/>
    <property type="match status" value="1"/>
</dbReference>
<evidence type="ECO:0000313" key="13">
    <source>
        <dbReference type="Proteomes" id="UP001229421"/>
    </source>
</evidence>
<dbReference type="AlphaFoldDB" id="A0AAD8K004"/>
<dbReference type="InterPro" id="IPR001471">
    <property type="entry name" value="AP2/ERF_dom"/>
</dbReference>
<evidence type="ECO:0000256" key="3">
    <source>
        <dbReference type="ARBA" id="ARBA00022821"/>
    </source>
</evidence>
<dbReference type="SUPFAM" id="SSF54171">
    <property type="entry name" value="DNA-binding domain"/>
    <property type="match status" value="1"/>
</dbReference>
<keyword evidence="3" id="KW-0611">Plant defense</keyword>
<comment type="similarity">
    <text evidence="9">Belongs to the AP2/ERF transcription factor family. ERF subfamily.</text>
</comment>
<dbReference type="Proteomes" id="UP001229421">
    <property type="component" value="Unassembled WGS sequence"/>
</dbReference>
<keyword evidence="6" id="KW-0010">Activator</keyword>
<feature type="compositionally biased region" description="Polar residues" evidence="10">
    <location>
        <begin position="1"/>
        <end position="15"/>
    </location>
</feature>
<dbReference type="CDD" id="cd00018">
    <property type="entry name" value="AP2"/>
    <property type="match status" value="1"/>
</dbReference>
<dbReference type="GO" id="GO:0000976">
    <property type="term" value="F:transcription cis-regulatory region binding"/>
    <property type="evidence" value="ECO:0007669"/>
    <property type="project" value="UniProtKB-ARBA"/>
</dbReference>
<evidence type="ECO:0000256" key="5">
    <source>
        <dbReference type="ARBA" id="ARBA00023125"/>
    </source>
</evidence>
<evidence type="ECO:0000256" key="8">
    <source>
        <dbReference type="ARBA" id="ARBA00023242"/>
    </source>
</evidence>
<evidence type="ECO:0000256" key="10">
    <source>
        <dbReference type="SAM" id="MobiDB-lite"/>
    </source>
</evidence>
<evidence type="ECO:0000259" key="11">
    <source>
        <dbReference type="PROSITE" id="PS51032"/>
    </source>
</evidence>
<dbReference type="GO" id="GO:0005634">
    <property type="term" value="C:nucleus"/>
    <property type="evidence" value="ECO:0007669"/>
    <property type="project" value="UniProtKB-SubCell"/>
</dbReference>
<evidence type="ECO:0000256" key="6">
    <source>
        <dbReference type="ARBA" id="ARBA00023159"/>
    </source>
</evidence>
<dbReference type="PANTHER" id="PTHR31657:SF40">
    <property type="entry name" value="ETHYLENE-RESPONSIVE TRANSCRIPTION FACTOR ERF062"/>
    <property type="match status" value="1"/>
</dbReference>
<sequence length="244" mass="26850">MQFSGDFTVTATDMNGGSGGGSGSYGGGAPTSLFSLETFSHDSRFDQPEVATSLQPDTRRGICYGQIRSKSIAKHAGRRNDKTTLEKRTIVCSDKKQFRGVRQRHWGKWVAEIRLPRNRMRVWLGTFNTAEEAAFAYDTAAYMLQGEFTQLNFPNLKSQLKANSISGNTAALLHAKLQGVHWAAKGVSPPMLEVDIPEKSAIITDQIKKPLELVSSNVDEGVQLSKIPSLDMDLIWDDLLVSNS</sequence>
<dbReference type="EMBL" id="JAUHHV010000009">
    <property type="protein sequence ID" value="KAK1413692.1"/>
    <property type="molecule type" value="Genomic_DNA"/>
</dbReference>
<dbReference type="InterPro" id="IPR051758">
    <property type="entry name" value="ERF/AP2-like"/>
</dbReference>
<dbReference type="InterPro" id="IPR016177">
    <property type="entry name" value="DNA-bd_dom_sf"/>
</dbReference>
<evidence type="ECO:0000313" key="12">
    <source>
        <dbReference type="EMBL" id="KAK1413692.1"/>
    </source>
</evidence>
<keyword evidence="4" id="KW-0805">Transcription regulation</keyword>
<keyword evidence="7" id="KW-0804">Transcription</keyword>
<feature type="region of interest" description="Disordered" evidence="10">
    <location>
        <begin position="1"/>
        <end position="26"/>
    </location>
</feature>
<dbReference type="GO" id="GO:0009873">
    <property type="term" value="P:ethylene-activated signaling pathway"/>
    <property type="evidence" value="ECO:0007669"/>
    <property type="project" value="UniProtKB-KW"/>
</dbReference>
<dbReference type="GO" id="GO:0003700">
    <property type="term" value="F:DNA-binding transcription factor activity"/>
    <property type="evidence" value="ECO:0007669"/>
    <property type="project" value="InterPro"/>
</dbReference>
<evidence type="ECO:0000256" key="1">
    <source>
        <dbReference type="ARBA" id="ARBA00004123"/>
    </source>
</evidence>
<reference evidence="12" key="1">
    <citation type="journal article" date="2023" name="bioRxiv">
        <title>Improved chromosome-level genome assembly for marigold (Tagetes erecta).</title>
        <authorList>
            <person name="Jiang F."/>
            <person name="Yuan L."/>
            <person name="Wang S."/>
            <person name="Wang H."/>
            <person name="Xu D."/>
            <person name="Wang A."/>
            <person name="Fan W."/>
        </authorList>
    </citation>
    <scope>NUCLEOTIDE SEQUENCE</scope>
    <source>
        <strain evidence="12">WSJ</strain>
        <tissue evidence="12">Leaf</tissue>
    </source>
</reference>
<gene>
    <name evidence="12" type="ORF">QVD17_35469</name>
</gene>
<dbReference type="FunFam" id="3.30.730.10:FF:000001">
    <property type="entry name" value="Ethylene-responsive transcription factor 2"/>
    <property type="match status" value="1"/>
</dbReference>